<evidence type="ECO:0000313" key="1">
    <source>
        <dbReference type="EMBL" id="GCL35127.1"/>
    </source>
</evidence>
<dbReference type="AlphaFoldDB" id="A0A479ZRL5"/>
<evidence type="ECO:0000313" key="2">
    <source>
        <dbReference type="Proteomes" id="UP000300142"/>
    </source>
</evidence>
<sequence length="215" mass="24250">MVQTIQAKDITLLELETEFRLQLVEDEQFFTELFVELPEITQLEKQQLDRVKASYANLLKYPPLLENTVKMVVLSPLLDLADFYLSPFHVKSDKSVEITAEDAGVTVKGQMDVLVLFEQLVVVVIESKQAAFSVEVGKAQILAYMLAISKPDKAIYGLITNGGSFIFVKLINENIPKYGFSRLFYIFNPGNELYTVLSVLKSLGQLARNIHNTKV</sequence>
<dbReference type="EMBL" id="BJCE01000003">
    <property type="protein sequence ID" value="GCL35127.1"/>
    <property type="molecule type" value="Genomic_DNA"/>
</dbReference>
<gene>
    <name evidence="1" type="ORF">SR1949_02190</name>
</gene>
<accession>A0A479ZRL5</accession>
<comment type="caution">
    <text evidence="1">The sequence shown here is derived from an EMBL/GenBank/DDBJ whole genome shotgun (WGS) entry which is preliminary data.</text>
</comment>
<organism evidence="1 2">
    <name type="scientific">Sphaerospermopsis reniformis</name>
    <dbReference type="NCBI Taxonomy" id="531300"/>
    <lineage>
        <taxon>Bacteria</taxon>
        <taxon>Bacillati</taxon>
        <taxon>Cyanobacteriota</taxon>
        <taxon>Cyanophyceae</taxon>
        <taxon>Nostocales</taxon>
        <taxon>Aphanizomenonaceae</taxon>
        <taxon>Sphaerospermopsis</taxon>
    </lineage>
</organism>
<protein>
    <recommendedName>
        <fullName evidence="3">Restriction endonuclease subunit R</fullName>
    </recommendedName>
</protein>
<dbReference type="RefSeq" id="WP_096572955.1">
    <property type="nucleotide sequence ID" value="NZ_BJCE01000003.1"/>
</dbReference>
<keyword evidence="2" id="KW-1185">Reference proteome</keyword>
<reference evidence="2" key="1">
    <citation type="submission" date="2019-02" db="EMBL/GenBank/DDBJ databases">
        <title>Draft genome sequence of Sphaerospermopsis reniformis NIES-1949.</title>
        <authorList>
            <person name="Yamaguchi H."/>
            <person name="Suzuki S."/>
            <person name="Kawachi M."/>
        </authorList>
    </citation>
    <scope>NUCLEOTIDE SEQUENCE [LARGE SCALE GENOMIC DNA]</scope>
    <source>
        <strain evidence="2">NIES-1949</strain>
    </source>
</reference>
<name>A0A479ZRL5_9CYAN</name>
<evidence type="ECO:0008006" key="3">
    <source>
        <dbReference type="Google" id="ProtNLM"/>
    </source>
</evidence>
<proteinExistence type="predicted"/>
<dbReference type="Proteomes" id="UP000300142">
    <property type="component" value="Unassembled WGS sequence"/>
</dbReference>